<feature type="compositionally biased region" description="Basic residues" evidence="16">
    <location>
        <begin position="313"/>
        <end position="322"/>
    </location>
</feature>
<feature type="compositionally biased region" description="Acidic residues" evidence="16">
    <location>
        <begin position="273"/>
        <end position="291"/>
    </location>
</feature>
<comment type="function">
    <text evidence="15">Acts in a DNA repair pathway for removal of UV-induced DNA damage that is distinct from classical nucleotide excision repair and in repair of ionizing radiation damage. Functions in homologous recombination repair of DNA double strand breaks and in recovery of stalled replication forks.</text>
</comment>
<dbReference type="InterPro" id="IPR014857">
    <property type="entry name" value="Nse1_RING_C4HC3-type"/>
</dbReference>
<keyword evidence="7 15" id="KW-0479">Metal-binding</keyword>
<keyword evidence="11 15" id="KW-0862">Zinc</keyword>
<dbReference type="Gene3D" id="3.30.40.10">
    <property type="entry name" value="Zinc/RING finger domain, C3HC4 (zinc finger)"/>
    <property type="match status" value="1"/>
</dbReference>
<evidence type="ECO:0000256" key="5">
    <source>
        <dbReference type="ARBA" id="ARBA00019422"/>
    </source>
</evidence>
<comment type="subcellular location">
    <subcellularLocation>
        <location evidence="2 15">Nucleus</location>
    </subcellularLocation>
</comment>
<keyword evidence="14 15" id="KW-0539">Nucleus</keyword>
<dbReference type="Pfam" id="PF08746">
    <property type="entry name" value="zf-RING-like"/>
    <property type="match status" value="1"/>
</dbReference>
<protein>
    <recommendedName>
        <fullName evidence="5 15">Non-structural maintenance of chromosomes element 1 homolog</fullName>
        <ecNumber evidence="4 15">2.3.2.27</ecNumber>
    </recommendedName>
</protein>
<keyword evidence="9 15" id="KW-0863">Zinc-finger</keyword>
<keyword evidence="12 15" id="KW-0233">DNA recombination</keyword>
<evidence type="ECO:0000256" key="9">
    <source>
        <dbReference type="ARBA" id="ARBA00022771"/>
    </source>
</evidence>
<dbReference type="Pfam" id="PF07574">
    <property type="entry name" value="SMC_Nse1"/>
    <property type="match status" value="1"/>
</dbReference>
<dbReference type="CDD" id="cd16493">
    <property type="entry name" value="RING-CH-C4HC3_NSE1"/>
    <property type="match status" value="1"/>
</dbReference>
<organism evidence="18 19">
    <name type="scientific">Hohenbuehelia grisea</name>
    <dbReference type="NCBI Taxonomy" id="104357"/>
    <lineage>
        <taxon>Eukaryota</taxon>
        <taxon>Fungi</taxon>
        <taxon>Dikarya</taxon>
        <taxon>Basidiomycota</taxon>
        <taxon>Agaricomycotina</taxon>
        <taxon>Agaricomycetes</taxon>
        <taxon>Agaricomycetidae</taxon>
        <taxon>Agaricales</taxon>
        <taxon>Pleurotineae</taxon>
        <taxon>Pleurotaceae</taxon>
        <taxon>Hohenbuehelia</taxon>
    </lineage>
</organism>
<keyword evidence="10 15" id="KW-0833">Ubl conjugation pathway</keyword>
<evidence type="ECO:0000256" key="1">
    <source>
        <dbReference type="ARBA" id="ARBA00000900"/>
    </source>
</evidence>
<name>A0ABR3IUP2_9AGAR</name>
<keyword evidence="13 15" id="KW-0234">DNA repair</keyword>
<evidence type="ECO:0000256" key="16">
    <source>
        <dbReference type="SAM" id="MobiDB-lite"/>
    </source>
</evidence>
<dbReference type="Proteomes" id="UP001556367">
    <property type="component" value="Unassembled WGS sequence"/>
</dbReference>
<dbReference type="PANTHER" id="PTHR20973:SF0">
    <property type="entry name" value="NON-STRUCTURAL MAINTENANCE OF CHROMOSOMES ELEMENT 1 HOMOLOG"/>
    <property type="match status" value="1"/>
</dbReference>
<accession>A0ABR3IUP2</accession>
<keyword evidence="8 15" id="KW-0227">DNA damage</keyword>
<comment type="caution">
    <text evidence="18">The sequence shown here is derived from an EMBL/GenBank/DDBJ whole genome shotgun (WGS) entry which is preliminary data.</text>
</comment>
<evidence type="ECO:0000256" key="14">
    <source>
        <dbReference type="ARBA" id="ARBA00023242"/>
    </source>
</evidence>
<evidence type="ECO:0000256" key="11">
    <source>
        <dbReference type="ARBA" id="ARBA00022833"/>
    </source>
</evidence>
<comment type="catalytic activity">
    <reaction evidence="1 15">
        <text>S-ubiquitinyl-[E2 ubiquitin-conjugating enzyme]-L-cysteine + [acceptor protein]-L-lysine = [E2 ubiquitin-conjugating enzyme]-L-cysteine + N(6)-ubiquitinyl-[acceptor protein]-L-lysine.</text>
        <dbReference type="EC" id="2.3.2.27"/>
    </reaction>
</comment>
<gene>
    <name evidence="18" type="ORF">HGRIS_013142</name>
</gene>
<proteinExistence type="inferred from homology"/>
<dbReference type="InterPro" id="IPR036388">
    <property type="entry name" value="WH-like_DNA-bd_sf"/>
</dbReference>
<dbReference type="InterPro" id="IPR013083">
    <property type="entry name" value="Znf_RING/FYVE/PHD"/>
</dbReference>
<evidence type="ECO:0000256" key="7">
    <source>
        <dbReference type="ARBA" id="ARBA00022723"/>
    </source>
</evidence>
<dbReference type="EMBL" id="JASNQZ010000015">
    <property type="protein sequence ID" value="KAL0946997.1"/>
    <property type="molecule type" value="Genomic_DNA"/>
</dbReference>
<evidence type="ECO:0000313" key="18">
    <source>
        <dbReference type="EMBL" id="KAL0946997.1"/>
    </source>
</evidence>
<evidence type="ECO:0000256" key="8">
    <source>
        <dbReference type="ARBA" id="ARBA00022763"/>
    </source>
</evidence>
<evidence type="ECO:0000256" key="12">
    <source>
        <dbReference type="ARBA" id="ARBA00023172"/>
    </source>
</evidence>
<evidence type="ECO:0000256" key="15">
    <source>
        <dbReference type="RuleBase" id="RU368018"/>
    </source>
</evidence>
<evidence type="ECO:0000256" key="2">
    <source>
        <dbReference type="ARBA" id="ARBA00004123"/>
    </source>
</evidence>
<comment type="subunit">
    <text evidence="15">Component of the Smc5-Smc6 complex.</text>
</comment>
<dbReference type="Gene3D" id="1.10.10.10">
    <property type="entry name" value="Winged helix-like DNA-binding domain superfamily/Winged helix DNA-binding domain"/>
    <property type="match status" value="1"/>
</dbReference>
<dbReference type="Gene3D" id="3.90.1150.220">
    <property type="match status" value="1"/>
</dbReference>
<evidence type="ECO:0000259" key="17">
    <source>
        <dbReference type="Pfam" id="PF08746"/>
    </source>
</evidence>
<dbReference type="EC" id="2.3.2.27" evidence="4 15"/>
<evidence type="ECO:0000256" key="10">
    <source>
        <dbReference type="ARBA" id="ARBA00022786"/>
    </source>
</evidence>
<reference evidence="19" key="1">
    <citation type="submission" date="2024-06" db="EMBL/GenBank/DDBJ databases">
        <title>Multi-omics analyses provide insights into the biosynthesis of the anticancer antibiotic pleurotin in Hohenbuehelia grisea.</title>
        <authorList>
            <person name="Weaver J.A."/>
            <person name="Alberti F."/>
        </authorList>
    </citation>
    <scope>NUCLEOTIDE SEQUENCE [LARGE SCALE GENOMIC DNA]</scope>
    <source>
        <strain evidence="19">T-177</strain>
    </source>
</reference>
<dbReference type="SUPFAM" id="SSF57850">
    <property type="entry name" value="RING/U-box"/>
    <property type="match status" value="1"/>
</dbReference>
<evidence type="ECO:0000313" key="19">
    <source>
        <dbReference type="Proteomes" id="UP001556367"/>
    </source>
</evidence>
<sequence length="322" mass="35914">MVSSTDVQKLFLQSLLSRPFVSATLAQTIWARCVAAVKAADPTLQIQHSSNRLAWDDFVARINVDLNGLDLEFKNLHDENTGREMYCLVNLKGDDVAQLATDYTPNEIAFFKAILEQIMLAPHESYCISSLAALREVSNLKSSMTKTQGELLLSSFVAKGWLHKTKRGRYTLSTRTELELLQYLKSTYPEEVLDCNVCDKIITRGIACPNADCQNRMHFHCFATYRRQKGTCPDCTTDWPREATDGGLIPIGEGAARDGQDAKRRVRVRSVDTSDDDSDEGDAEGEDEDEPAATQQSMDVDEDIKPKKEGKGKGKGKARARR</sequence>
<dbReference type="PANTHER" id="PTHR20973">
    <property type="entry name" value="NON-SMC ELEMENT 1-RELATED"/>
    <property type="match status" value="1"/>
</dbReference>
<evidence type="ECO:0000256" key="3">
    <source>
        <dbReference type="ARBA" id="ARBA00010258"/>
    </source>
</evidence>
<feature type="compositionally biased region" description="Basic and acidic residues" evidence="16">
    <location>
        <begin position="303"/>
        <end position="312"/>
    </location>
</feature>
<feature type="domain" description="Non-structural maintenance of chromosomes element 1 RING C4HC3-type" evidence="17">
    <location>
        <begin position="195"/>
        <end position="235"/>
    </location>
</feature>
<feature type="region of interest" description="Disordered" evidence="16">
    <location>
        <begin position="245"/>
        <end position="322"/>
    </location>
</feature>
<keyword evidence="19" id="KW-1185">Reference proteome</keyword>
<evidence type="ECO:0000256" key="4">
    <source>
        <dbReference type="ARBA" id="ARBA00012483"/>
    </source>
</evidence>
<dbReference type="InterPro" id="IPR011513">
    <property type="entry name" value="Nse1"/>
</dbReference>
<keyword evidence="6 15" id="KW-0808">Transferase</keyword>
<comment type="similarity">
    <text evidence="3 15">Belongs to the NSE1 family.</text>
</comment>
<evidence type="ECO:0000256" key="13">
    <source>
        <dbReference type="ARBA" id="ARBA00023204"/>
    </source>
</evidence>
<evidence type="ECO:0000256" key="6">
    <source>
        <dbReference type="ARBA" id="ARBA00022679"/>
    </source>
</evidence>